<evidence type="ECO:0008006" key="9">
    <source>
        <dbReference type="Google" id="ProtNLM"/>
    </source>
</evidence>
<keyword evidence="4" id="KW-0520">NAD</keyword>
<proteinExistence type="predicted"/>
<evidence type="ECO:0000313" key="8">
    <source>
        <dbReference type="Proteomes" id="UP000654075"/>
    </source>
</evidence>
<feature type="compositionally biased region" description="Basic and acidic residues" evidence="6">
    <location>
        <begin position="89"/>
        <end position="103"/>
    </location>
</feature>
<feature type="compositionally biased region" description="Polar residues" evidence="6">
    <location>
        <begin position="411"/>
        <end position="424"/>
    </location>
</feature>
<dbReference type="PANTHER" id="PTHR14453">
    <property type="entry name" value="PARP/ZINC FINGER CCCH TYPE DOMAIN CONTAINING PROTEIN"/>
    <property type="match status" value="1"/>
</dbReference>
<feature type="region of interest" description="Disordered" evidence="6">
    <location>
        <begin position="302"/>
        <end position="330"/>
    </location>
</feature>
<dbReference type="SUPFAM" id="SSF56399">
    <property type="entry name" value="ADP-ribosylation"/>
    <property type="match status" value="1"/>
</dbReference>
<protein>
    <recommendedName>
        <fullName evidence="9">Poly [ADP-ribose] polymerase</fullName>
    </recommendedName>
</protein>
<keyword evidence="8" id="KW-1185">Reference proteome</keyword>
<comment type="caution">
    <text evidence="7">The sequence shown here is derived from an EMBL/GenBank/DDBJ whole genome shotgun (WGS) entry which is preliminary data.</text>
</comment>
<keyword evidence="3" id="KW-0808">Transferase</keyword>
<feature type="compositionally biased region" description="Polar residues" evidence="6">
    <location>
        <begin position="354"/>
        <end position="393"/>
    </location>
</feature>
<dbReference type="GO" id="GO:0016757">
    <property type="term" value="F:glycosyltransferase activity"/>
    <property type="evidence" value="ECO:0007669"/>
    <property type="project" value="UniProtKB-KW"/>
</dbReference>
<reference evidence="7" key="1">
    <citation type="submission" date="2021-02" db="EMBL/GenBank/DDBJ databases">
        <authorList>
            <person name="Dougan E. K."/>
            <person name="Rhodes N."/>
            <person name="Thang M."/>
            <person name="Chan C."/>
        </authorList>
    </citation>
    <scope>NUCLEOTIDE SEQUENCE</scope>
</reference>
<dbReference type="AlphaFoldDB" id="A0A813FSJ9"/>
<dbReference type="GO" id="GO:0005737">
    <property type="term" value="C:cytoplasm"/>
    <property type="evidence" value="ECO:0007669"/>
    <property type="project" value="TreeGrafter"/>
</dbReference>
<feature type="region of interest" description="Disordered" evidence="6">
    <location>
        <begin position="354"/>
        <end position="432"/>
    </location>
</feature>
<organism evidence="7 8">
    <name type="scientific">Polarella glacialis</name>
    <name type="common">Dinoflagellate</name>
    <dbReference type="NCBI Taxonomy" id="89957"/>
    <lineage>
        <taxon>Eukaryota</taxon>
        <taxon>Sar</taxon>
        <taxon>Alveolata</taxon>
        <taxon>Dinophyceae</taxon>
        <taxon>Suessiales</taxon>
        <taxon>Suessiaceae</taxon>
        <taxon>Polarella</taxon>
    </lineage>
</organism>
<evidence type="ECO:0000256" key="5">
    <source>
        <dbReference type="ARBA" id="ARBA00023242"/>
    </source>
</evidence>
<evidence type="ECO:0000256" key="4">
    <source>
        <dbReference type="ARBA" id="ARBA00023027"/>
    </source>
</evidence>
<feature type="region of interest" description="Disordered" evidence="6">
    <location>
        <begin position="74"/>
        <end position="112"/>
    </location>
</feature>
<evidence type="ECO:0000256" key="2">
    <source>
        <dbReference type="ARBA" id="ARBA00022676"/>
    </source>
</evidence>
<dbReference type="Gene3D" id="3.90.228.10">
    <property type="match status" value="1"/>
</dbReference>
<keyword evidence="2" id="KW-0328">Glycosyltransferase</keyword>
<dbReference type="EMBL" id="CAJNNV010026133">
    <property type="protein sequence ID" value="CAE8617331.1"/>
    <property type="molecule type" value="Genomic_DNA"/>
</dbReference>
<evidence type="ECO:0000256" key="1">
    <source>
        <dbReference type="ARBA" id="ARBA00004123"/>
    </source>
</evidence>
<dbReference type="Proteomes" id="UP000654075">
    <property type="component" value="Unassembled WGS sequence"/>
</dbReference>
<evidence type="ECO:0000256" key="6">
    <source>
        <dbReference type="SAM" id="MobiDB-lite"/>
    </source>
</evidence>
<dbReference type="GO" id="GO:0010629">
    <property type="term" value="P:negative regulation of gene expression"/>
    <property type="evidence" value="ECO:0007669"/>
    <property type="project" value="TreeGrafter"/>
</dbReference>
<feature type="compositionally biased region" description="Acidic residues" evidence="6">
    <location>
        <begin position="303"/>
        <end position="312"/>
    </location>
</feature>
<gene>
    <name evidence="7" type="ORF">PGLA1383_LOCUS34993</name>
</gene>
<comment type="subcellular location">
    <subcellularLocation>
        <location evidence="1">Nucleus</location>
    </subcellularLocation>
</comment>
<accession>A0A813FSJ9</accession>
<dbReference type="PANTHER" id="PTHR14453:SF67">
    <property type="entry name" value="POLY [ADP-RIBOSE] POLYMERASE"/>
    <property type="match status" value="1"/>
</dbReference>
<keyword evidence="5" id="KW-0539">Nucleus</keyword>
<dbReference type="GO" id="GO:0005634">
    <property type="term" value="C:nucleus"/>
    <property type="evidence" value="ECO:0007669"/>
    <property type="project" value="UniProtKB-SubCell"/>
</dbReference>
<sequence length="914" mass="98587">MPHPDEKFSPGERVLMWNPASNNVDLEGKVSQVLESPLSCGSDEMPIGSVGVASGVDCLQTLWIRPEHIGSMLRKIEDPSSTKSGLKGSDAEAKKEEKEEKKVGQSAEEEQAPQAGLMGMMSSFFGGLKMPTVVAPEDEHQTRSLKIPSSPLFEKGCRVDMWSKELNEWESGGLVIDVLPDGSIIVSVDGESTSRTVFPSLVSQVLRKASKVKLSPVKSAPSDQSAPSGVSMSFAQGEKLHVWSNTRNEWDTDGVVLSIFDTVYRSGTFEIPAGSVTVSVHGGAETHTIIPEMFGNLRKVCDQPEDSVDPENDPVVPEDDRSTGDGLTLSTSAAALPDPLAGAVQQVISDGSLQQANSSGSLQQANSAGSLPQQRVSSDGSLQQANSAGSLPQHSLGPDTVDVDSSCPAVSVQSSGGYADTQPTKAPLLPSMLRVPSDTQPTTSFGSMPGSPGVSPRALGSLGSCATPITASLDEPTDYDRRQQRILVIGPGFGRDLNPVQGQMLEQAGFQVRWLLELPNPETPGCPVGQYLPVIKQAIDEFQPHLLACASKGGLYMSALFQTGLWGGSSLIINRHPSFVAFPKGANMVLAHGSNDEYYQIPRENLETLARTASENRCFLYYTANSGLLGRGYTREGDRHNMQSLTLWDTLPRLCDAALSPQCPELQMMRSWRRMLTEQRLEAEGWLGHTPGMGRRLWASAEQKGMDDQILFPVPEGSEEHQKIATIFKSQPAVPRAYGDMNPGAWEQISIYKIERVENGMQEDGSAEPYYKALQRGIENQGAPFVPGLHTRWVFHGSSAVESIVTNPISGFQPLMSGSRAAALWGPGTYFARDAKYVYDGGFCSTAVDGSKQILMCLLMNGFTCLGDPTHKGMLPQRQGRHRYNSSVDSVANPEIFVTQSPGAAYPAYVITFA</sequence>
<dbReference type="OrthoDB" id="406099at2759"/>
<evidence type="ECO:0000313" key="7">
    <source>
        <dbReference type="EMBL" id="CAE8617331.1"/>
    </source>
</evidence>
<dbReference type="InterPro" id="IPR052056">
    <property type="entry name" value="Mono-ARTD/PARP"/>
</dbReference>
<dbReference type="GO" id="GO:0003714">
    <property type="term" value="F:transcription corepressor activity"/>
    <property type="evidence" value="ECO:0007669"/>
    <property type="project" value="TreeGrafter"/>
</dbReference>
<evidence type="ECO:0000256" key="3">
    <source>
        <dbReference type="ARBA" id="ARBA00022679"/>
    </source>
</evidence>
<name>A0A813FSJ9_POLGL</name>